<accession>A0A024LQH1</accession>
<keyword evidence="2" id="KW-0547">Nucleotide-binding</keyword>
<reference evidence="2" key="1">
    <citation type="submission" date="2013-11" db="EMBL/GenBank/DDBJ databases">
        <authorList>
            <person name="GENOMES U."/>
        </authorList>
    </citation>
    <scope>NUCLEOTIDE SEQUENCE</scope>
    <source>
        <strain evidence="2">MVT06</strain>
    </source>
</reference>
<keyword evidence="2" id="KW-0067">ATP-binding</keyword>
<evidence type="ECO:0000313" key="2">
    <source>
        <dbReference type="EMBL" id="CDP79384.1"/>
    </source>
</evidence>
<dbReference type="AlphaFoldDB" id="A0A024LQH1"/>
<feature type="compositionally biased region" description="Basic and acidic residues" evidence="1">
    <location>
        <begin position="452"/>
        <end position="466"/>
    </location>
</feature>
<keyword evidence="2" id="KW-0347">Helicase</keyword>
<reference evidence="2" key="2">
    <citation type="submission" date="2014-05" db="EMBL/GenBank/DDBJ databases">
        <title>Genome sequencing of Bartonella spp. isolated from human blood.</title>
        <authorList>
            <person name="Raoult D."/>
        </authorList>
    </citation>
    <scope>NUCLEOTIDE SEQUENCE</scope>
    <source>
        <strain evidence="2">MVT06</strain>
    </source>
</reference>
<evidence type="ECO:0000313" key="3">
    <source>
        <dbReference type="EMBL" id="CDP79487.1"/>
    </source>
</evidence>
<evidence type="ECO:0000256" key="1">
    <source>
        <dbReference type="SAM" id="MobiDB-lite"/>
    </source>
</evidence>
<name>A0A024LQH1_9HYPH</name>
<proteinExistence type="predicted"/>
<dbReference type="EMBL" id="HG977194">
    <property type="protein sequence ID" value="CDP79487.1"/>
    <property type="molecule type" value="Genomic_DNA"/>
</dbReference>
<feature type="region of interest" description="Disordered" evidence="1">
    <location>
        <begin position="434"/>
        <end position="524"/>
    </location>
</feature>
<gene>
    <name evidence="2" type="ORF">BN1046_00277</name>
    <name evidence="3" type="ORF">BN1046_00381</name>
</gene>
<protein>
    <submittedName>
        <fullName evidence="2">ATP-dependent helicase</fullName>
    </submittedName>
</protein>
<sequence>MDSETVHKNDIRVENPENDRFEGLRFYAHKSGTDTEVETHNTINNEDLATAFAQRVTRFCASANGDFTLSCDGIVRWIGQAVAQLTSTDNILKPKLILLADAQLTGEARDKVVARLERFVTFHFETALKPLFDLRNADTLSGPMQTLALQLVDNLGILPRRKVAETVKNLGQESRAVLRQLGVRFGAFHIYLTGVLKPTAAQAITLLWSLYKEERDQIGLSEILAALTAGRTSLIIDPTYNPQIYHLVGYQILGRRAVRIDILERLANLIRPALHWKPGIEPKPEGAYDGKSFFVTPTMMSILGANSADMEEILKGLGYQSQPKSSAELQKELTHKESFASDVITKENYPLAEFVGNQWQDILASETMQEEKKASSSSACIEEPSCSKDHLSAAEPDLPAAEPVGAFAHQNCLAAEDKIVLLWRYNYQHNRLYSNRAKSEQKRQNKHRKTFKKEANPNKAPFKKEASQTTSTHKYTKTSTQYAKNKPSQTRKHPDPDSPFAKLAALRNQLQSDKDVHIIPFKGH</sequence>
<dbReference type="EMBL" id="HG977193">
    <property type="protein sequence ID" value="CDP79384.1"/>
    <property type="molecule type" value="Genomic_DNA"/>
</dbReference>
<feature type="compositionally biased region" description="Low complexity" evidence="1">
    <location>
        <begin position="468"/>
        <end position="482"/>
    </location>
</feature>
<organism evidence="2">
    <name type="scientific">Bartonella schoenbuchensis</name>
    <dbReference type="NCBI Taxonomy" id="165694"/>
    <lineage>
        <taxon>Bacteria</taxon>
        <taxon>Pseudomonadati</taxon>
        <taxon>Pseudomonadota</taxon>
        <taxon>Alphaproteobacteria</taxon>
        <taxon>Hyphomicrobiales</taxon>
        <taxon>Bartonellaceae</taxon>
        <taxon>Bartonella</taxon>
    </lineage>
</organism>
<dbReference type="GO" id="GO:0004386">
    <property type="term" value="F:helicase activity"/>
    <property type="evidence" value="ECO:0007669"/>
    <property type="project" value="UniProtKB-KW"/>
</dbReference>
<keyword evidence="2" id="KW-0378">Hydrolase</keyword>